<keyword evidence="2" id="KW-1185">Reference proteome</keyword>
<sequence>MCGAVSQVLFQDVRQDQGSRDIQENALNKSEPISKGPFVRPHGFDRGLTVERIHGFIRRADLLFAVVQFKNCDVVEILATHILKHYEPMRSSLYGMRTVLICVNAPGFDPRLRRAPYSISQKCNLVITSAVITSSI</sequence>
<dbReference type="OrthoDB" id="5376140at2759"/>
<dbReference type="Gene3D" id="2.40.50.40">
    <property type="match status" value="1"/>
</dbReference>
<organism evidence="3">
    <name type="scientific">Haemonchus placei</name>
    <name type="common">Barber's pole worm</name>
    <dbReference type="NCBI Taxonomy" id="6290"/>
    <lineage>
        <taxon>Eukaryota</taxon>
        <taxon>Metazoa</taxon>
        <taxon>Ecdysozoa</taxon>
        <taxon>Nematoda</taxon>
        <taxon>Chromadorea</taxon>
        <taxon>Rhabditida</taxon>
        <taxon>Rhabditina</taxon>
        <taxon>Rhabditomorpha</taxon>
        <taxon>Strongyloidea</taxon>
        <taxon>Trichostrongylidae</taxon>
        <taxon>Haemonchus</taxon>
    </lineage>
</organism>
<proteinExistence type="predicted"/>
<reference evidence="1 2" key="2">
    <citation type="submission" date="2018-11" db="EMBL/GenBank/DDBJ databases">
        <authorList>
            <consortium name="Pathogen Informatics"/>
        </authorList>
    </citation>
    <scope>NUCLEOTIDE SEQUENCE [LARGE SCALE GENOMIC DNA]</scope>
    <source>
        <strain evidence="1 2">MHpl1</strain>
    </source>
</reference>
<evidence type="ECO:0000313" key="2">
    <source>
        <dbReference type="Proteomes" id="UP000268014"/>
    </source>
</evidence>
<reference evidence="3" key="1">
    <citation type="submission" date="2017-02" db="UniProtKB">
        <authorList>
            <consortium name="WormBaseParasite"/>
        </authorList>
    </citation>
    <scope>IDENTIFICATION</scope>
</reference>
<gene>
    <name evidence="1" type="ORF">HPLM_LOCUS19360</name>
</gene>
<dbReference type="Proteomes" id="UP000268014">
    <property type="component" value="Unassembled WGS sequence"/>
</dbReference>
<evidence type="ECO:0000313" key="3">
    <source>
        <dbReference type="WBParaSite" id="HPLM_0001936801-mRNA-1"/>
    </source>
</evidence>
<protein>
    <submittedName>
        <fullName evidence="3">Centromere protein M</fullName>
    </submittedName>
</protein>
<accession>A0A0N4X4S6</accession>
<evidence type="ECO:0000313" key="1">
    <source>
        <dbReference type="EMBL" id="VDO76732.1"/>
    </source>
</evidence>
<dbReference type="AlphaFoldDB" id="A0A0N4X4S6"/>
<dbReference type="InterPro" id="IPR016197">
    <property type="entry name" value="Chromo-like_dom_sf"/>
</dbReference>
<name>A0A0N4X4S6_HAEPC</name>
<dbReference type="EMBL" id="UZAF01021245">
    <property type="protein sequence ID" value="VDO76732.1"/>
    <property type="molecule type" value="Genomic_DNA"/>
</dbReference>
<dbReference type="SUPFAM" id="SSF54160">
    <property type="entry name" value="Chromo domain-like"/>
    <property type="match status" value="1"/>
</dbReference>
<dbReference type="WBParaSite" id="HPLM_0001936801-mRNA-1">
    <property type="protein sequence ID" value="HPLM_0001936801-mRNA-1"/>
    <property type="gene ID" value="HPLM_0001936801"/>
</dbReference>